<keyword evidence="1" id="KW-1133">Transmembrane helix</keyword>
<dbReference type="EMBL" id="JAAZSR010000115">
    <property type="protein sequence ID" value="NKX50674.1"/>
    <property type="molecule type" value="Genomic_DNA"/>
</dbReference>
<sequence length="84" mass="8449">MPGTDPPSRPAQPPDSSRAATAAAVAALLLCAAALVSLGAILAGASAGARPWAGFAWIAFTALPAAFILLAALVVRSIRRRRSL</sequence>
<evidence type="ECO:0008006" key="4">
    <source>
        <dbReference type="Google" id="ProtNLM"/>
    </source>
</evidence>
<accession>A0ABX1JQP5</accession>
<reference evidence="2 3" key="1">
    <citation type="submission" date="2020-04" db="EMBL/GenBank/DDBJ databases">
        <authorList>
            <person name="Liu S."/>
        </authorList>
    </citation>
    <scope>NUCLEOTIDE SEQUENCE [LARGE SCALE GENOMIC DNA]</scope>
    <source>
        <strain evidence="2 3">CGMCC 1.15091</strain>
    </source>
</reference>
<name>A0ABX1JQP5_9MICC</name>
<comment type="caution">
    <text evidence="2">The sequence shown here is derived from an EMBL/GenBank/DDBJ whole genome shotgun (WGS) entry which is preliminary data.</text>
</comment>
<evidence type="ECO:0000256" key="1">
    <source>
        <dbReference type="SAM" id="Phobius"/>
    </source>
</evidence>
<feature type="transmembrane region" description="Helical" evidence="1">
    <location>
        <begin position="55"/>
        <end position="75"/>
    </location>
</feature>
<keyword evidence="1" id="KW-0472">Membrane</keyword>
<protein>
    <recommendedName>
        <fullName evidence="4">Multidrug ABC transporter ATPase</fullName>
    </recommendedName>
</protein>
<keyword evidence="1" id="KW-0812">Transmembrane</keyword>
<dbReference type="Proteomes" id="UP000523795">
    <property type="component" value="Unassembled WGS sequence"/>
</dbReference>
<keyword evidence="3" id="KW-1185">Reference proteome</keyword>
<proteinExistence type="predicted"/>
<gene>
    <name evidence="2" type="ORF">HER39_08855</name>
</gene>
<feature type="transmembrane region" description="Helical" evidence="1">
    <location>
        <begin position="21"/>
        <end position="43"/>
    </location>
</feature>
<organism evidence="2 3">
    <name type="scientific">Arthrobacter deserti</name>
    <dbReference type="NCBI Taxonomy" id="1742687"/>
    <lineage>
        <taxon>Bacteria</taxon>
        <taxon>Bacillati</taxon>
        <taxon>Actinomycetota</taxon>
        <taxon>Actinomycetes</taxon>
        <taxon>Micrococcales</taxon>
        <taxon>Micrococcaceae</taxon>
        <taxon>Arthrobacter</taxon>
    </lineage>
</organism>
<evidence type="ECO:0000313" key="3">
    <source>
        <dbReference type="Proteomes" id="UP000523795"/>
    </source>
</evidence>
<evidence type="ECO:0000313" key="2">
    <source>
        <dbReference type="EMBL" id="NKX50674.1"/>
    </source>
</evidence>